<gene>
    <name evidence="1" type="ORF">Bfra_010120</name>
</gene>
<organism evidence="1 2">
    <name type="scientific">Botrytis fragariae</name>
    <dbReference type="NCBI Taxonomy" id="1964551"/>
    <lineage>
        <taxon>Eukaryota</taxon>
        <taxon>Fungi</taxon>
        <taxon>Dikarya</taxon>
        <taxon>Ascomycota</taxon>
        <taxon>Pezizomycotina</taxon>
        <taxon>Leotiomycetes</taxon>
        <taxon>Helotiales</taxon>
        <taxon>Sclerotiniaceae</taxon>
        <taxon>Botrytis</taxon>
    </lineage>
</organism>
<dbReference type="RefSeq" id="XP_037188922.1">
    <property type="nucleotide sequence ID" value="XM_037340454.1"/>
</dbReference>
<dbReference type="EMBL" id="JABFCT010000015">
    <property type="protein sequence ID" value="KAF5869975.1"/>
    <property type="molecule type" value="Genomic_DNA"/>
</dbReference>
<comment type="caution">
    <text evidence="1">The sequence shown here is derived from an EMBL/GenBank/DDBJ whole genome shotgun (WGS) entry which is preliminary data.</text>
</comment>
<reference evidence="1 2" key="1">
    <citation type="journal article" date="2020" name="Phytopathology">
        <title>A high-quality genome resource of Botrytis fragariae, a new and rapidly spreading fungal pathogen causing strawberry gray mold in the U.S.A.</title>
        <authorList>
            <person name="Wu Y."/>
            <person name="Saski C.A."/>
            <person name="Schnabel G."/>
            <person name="Xiao S."/>
            <person name="Hu M."/>
        </authorList>
    </citation>
    <scope>NUCLEOTIDE SEQUENCE [LARGE SCALE GENOMIC DNA]</scope>
    <source>
        <strain evidence="1 2">BVB16</strain>
    </source>
</reference>
<name>A0A8H6AMH8_9HELO</name>
<proteinExistence type="predicted"/>
<dbReference type="AlphaFoldDB" id="A0A8H6AMH8"/>
<evidence type="ECO:0000313" key="1">
    <source>
        <dbReference type="EMBL" id="KAF5869975.1"/>
    </source>
</evidence>
<dbReference type="GeneID" id="59264146"/>
<keyword evidence="2" id="KW-1185">Reference proteome</keyword>
<accession>A0A8H6AMH8</accession>
<protein>
    <submittedName>
        <fullName evidence="1">Uncharacterized protein</fullName>
    </submittedName>
</protein>
<sequence>MNVSKLEVLFGVKGMRSKDSSEPNGFKSRYLNTLDSSVSRTLRPMGANYFIKATTRSPSHLYLGTTFES</sequence>
<dbReference type="Proteomes" id="UP000531561">
    <property type="component" value="Unassembled WGS sequence"/>
</dbReference>
<evidence type="ECO:0000313" key="2">
    <source>
        <dbReference type="Proteomes" id="UP000531561"/>
    </source>
</evidence>